<keyword evidence="7 9" id="KW-0503">Monooxygenase</keyword>
<protein>
    <submittedName>
        <fullName evidence="9">Cytochrome P450 monooxygenase</fullName>
    </submittedName>
</protein>
<comment type="similarity">
    <text evidence="2">Belongs to the cytochrome P450 family.</text>
</comment>
<dbReference type="InterPro" id="IPR050364">
    <property type="entry name" value="Cytochrome_P450_fung"/>
</dbReference>
<evidence type="ECO:0000313" key="9">
    <source>
        <dbReference type="EMBL" id="KAF2119330.1"/>
    </source>
</evidence>
<keyword evidence="4 8" id="KW-0479">Metal-binding</keyword>
<feature type="binding site" description="axial binding residue" evidence="8">
    <location>
        <position position="437"/>
    </location>
    <ligand>
        <name>heme</name>
        <dbReference type="ChEBI" id="CHEBI:30413"/>
    </ligand>
    <ligandPart>
        <name>Fe</name>
        <dbReference type="ChEBI" id="CHEBI:18248"/>
    </ligandPart>
</feature>
<keyword evidence="5" id="KW-0560">Oxidoreductase</keyword>
<dbReference type="Pfam" id="PF00067">
    <property type="entry name" value="p450"/>
    <property type="match status" value="1"/>
</dbReference>
<dbReference type="PANTHER" id="PTHR46300">
    <property type="entry name" value="P450, PUTATIVE (EUROFUNG)-RELATED-RELATED"/>
    <property type="match status" value="1"/>
</dbReference>
<dbReference type="Gene3D" id="1.10.630.10">
    <property type="entry name" value="Cytochrome P450"/>
    <property type="match status" value="1"/>
</dbReference>
<evidence type="ECO:0000256" key="4">
    <source>
        <dbReference type="ARBA" id="ARBA00022723"/>
    </source>
</evidence>
<dbReference type="PRINTS" id="PR00385">
    <property type="entry name" value="P450"/>
</dbReference>
<evidence type="ECO:0000256" key="7">
    <source>
        <dbReference type="ARBA" id="ARBA00023033"/>
    </source>
</evidence>
<evidence type="ECO:0000256" key="1">
    <source>
        <dbReference type="ARBA" id="ARBA00001971"/>
    </source>
</evidence>
<dbReference type="InterPro" id="IPR036396">
    <property type="entry name" value="Cyt_P450_sf"/>
</dbReference>
<dbReference type="InterPro" id="IPR001128">
    <property type="entry name" value="Cyt_P450"/>
</dbReference>
<dbReference type="GO" id="GO:0020037">
    <property type="term" value="F:heme binding"/>
    <property type="evidence" value="ECO:0007669"/>
    <property type="project" value="InterPro"/>
</dbReference>
<proteinExistence type="inferred from homology"/>
<reference evidence="9" key="1">
    <citation type="journal article" date="2020" name="Stud. Mycol.">
        <title>101 Dothideomycetes genomes: a test case for predicting lifestyles and emergence of pathogens.</title>
        <authorList>
            <person name="Haridas S."/>
            <person name="Albert R."/>
            <person name="Binder M."/>
            <person name="Bloem J."/>
            <person name="Labutti K."/>
            <person name="Salamov A."/>
            <person name="Andreopoulos B."/>
            <person name="Baker S."/>
            <person name="Barry K."/>
            <person name="Bills G."/>
            <person name="Bluhm B."/>
            <person name="Cannon C."/>
            <person name="Castanera R."/>
            <person name="Culley D."/>
            <person name="Daum C."/>
            <person name="Ezra D."/>
            <person name="Gonzalez J."/>
            <person name="Henrissat B."/>
            <person name="Kuo A."/>
            <person name="Liang C."/>
            <person name="Lipzen A."/>
            <person name="Lutzoni F."/>
            <person name="Magnuson J."/>
            <person name="Mondo S."/>
            <person name="Nolan M."/>
            <person name="Ohm R."/>
            <person name="Pangilinan J."/>
            <person name="Park H.-J."/>
            <person name="Ramirez L."/>
            <person name="Alfaro M."/>
            <person name="Sun H."/>
            <person name="Tritt A."/>
            <person name="Yoshinaga Y."/>
            <person name="Zwiers L.-H."/>
            <person name="Turgeon B."/>
            <person name="Goodwin S."/>
            <person name="Spatafora J."/>
            <person name="Crous P."/>
            <person name="Grigoriev I."/>
        </authorList>
    </citation>
    <scope>NUCLEOTIDE SEQUENCE</scope>
    <source>
        <strain evidence="9">CBS 627.86</strain>
    </source>
</reference>
<sequence length="514" mass="57371">MAGLFLATIVAIGFAAYFLKRVLLGQNKAAPLPPGPRGLPLVGNLTDLPPPGTPEYFHWLKHKDIYGPISSVTVLGQTLIILNDKDVAFELMDKQAGTYSGRPKMKFAEMCGWGHITAMTPYGKQNRLHRKYIHQQLGTANLVSSFYPLIEGETGRFLWRVSRDSDNLVRHLKTEAAAAILKMTYDYTIEPHKQDPLVKVVDEALEQFSEAAVPGKWIVDVMPRLESLPGWLPGVQFKETATLWKKTTTAMVEEPYAYVKQRMASRSNDVSYVSKMLEQYDSDPSPEDEHAIKWTAATLYGAGADTSVSTLTSFFLAMSAYPEVQRKAQHEIDRVVGKRLPTFSDRGNLPYVNAIVSEILRWLPVAPLGIPHAADEEGMFKGYCIPKGAVLLPNVWWFTHDPATYHEPMHFKPERYFAPYNEPPPDNVIWGFGRRICSGRVFADASIYLTCVQSLAVLNVSKAVDELGNEIEPKIGLQGGAIGRPTPFSCRIRFKSKDHEELVRRAVGSFASAN</sequence>
<dbReference type="Proteomes" id="UP000799770">
    <property type="component" value="Unassembled WGS sequence"/>
</dbReference>
<evidence type="ECO:0000256" key="8">
    <source>
        <dbReference type="PIRSR" id="PIRSR602401-1"/>
    </source>
</evidence>
<name>A0A6A5ZIB0_9PLEO</name>
<dbReference type="SUPFAM" id="SSF48264">
    <property type="entry name" value="Cytochrome P450"/>
    <property type="match status" value="1"/>
</dbReference>
<keyword evidence="10" id="KW-1185">Reference proteome</keyword>
<evidence type="ECO:0000256" key="3">
    <source>
        <dbReference type="ARBA" id="ARBA00022617"/>
    </source>
</evidence>
<accession>A0A6A5ZIB0</accession>
<evidence type="ECO:0000256" key="6">
    <source>
        <dbReference type="ARBA" id="ARBA00023004"/>
    </source>
</evidence>
<dbReference type="EMBL" id="ML977315">
    <property type="protein sequence ID" value="KAF2119330.1"/>
    <property type="molecule type" value="Genomic_DNA"/>
</dbReference>
<dbReference type="CDD" id="cd11065">
    <property type="entry name" value="CYP64-like"/>
    <property type="match status" value="1"/>
</dbReference>
<keyword evidence="6 8" id="KW-0408">Iron</keyword>
<evidence type="ECO:0000256" key="2">
    <source>
        <dbReference type="ARBA" id="ARBA00010617"/>
    </source>
</evidence>
<organism evidence="9 10">
    <name type="scientific">Lophiotrema nucula</name>
    <dbReference type="NCBI Taxonomy" id="690887"/>
    <lineage>
        <taxon>Eukaryota</taxon>
        <taxon>Fungi</taxon>
        <taxon>Dikarya</taxon>
        <taxon>Ascomycota</taxon>
        <taxon>Pezizomycotina</taxon>
        <taxon>Dothideomycetes</taxon>
        <taxon>Pleosporomycetidae</taxon>
        <taxon>Pleosporales</taxon>
        <taxon>Lophiotremataceae</taxon>
        <taxon>Lophiotrema</taxon>
    </lineage>
</organism>
<evidence type="ECO:0000256" key="5">
    <source>
        <dbReference type="ARBA" id="ARBA00023002"/>
    </source>
</evidence>
<dbReference type="AlphaFoldDB" id="A0A6A5ZIB0"/>
<gene>
    <name evidence="9" type="ORF">BDV96DRAFT_343055</name>
</gene>
<dbReference type="PRINTS" id="PR00463">
    <property type="entry name" value="EP450I"/>
</dbReference>
<dbReference type="InterPro" id="IPR002401">
    <property type="entry name" value="Cyt_P450_E_grp-I"/>
</dbReference>
<dbReference type="PANTHER" id="PTHR46300:SF7">
    <property type="entry name" value="P450, PUTATIVE (EUROFUNG)-RELATED"/>
    <property type="match status" value="1"/>
</dbReference>
<keyword evidence="3 8" id="KW-0349">Heme</keyword>
<comment type="cofactor">
    <cofactor evidence="1 8">
        <name>heme</name>
        <dbReference type="ChEBI" id="CHEBI:30413"/>
    </cofactor>
</comment>
<dbReference type="GO" id="GO:0004497">
    <property type="term" value="F:monooxygenase activity"/>
    <property type="evidence" value="ECO:0007669"/>
    <property type="project" value="UniProtKB-KW"/>
</dbReference>
<evidence type="ECO:0000313" key="10">
    <source>
        <dbReference type="Proteomes" id="UP000799770"/>
    </source>
</evidence>
<dbReference type="GO" id="GO:0016705">
    <property type="term" value="F:oxidoreductase activity, acting on paired donors, with incorporation or reduction of molecular oxygen"/>
    <property type="evidence" value="ECO:0007669"/>
    <property type="project" value="InterPro"/>
</dbReference>
<dbReference type="OrthoDB" id="2789670at2759"/>
<dbReference type="GO" id="GO:0005506">
    <property type="term" value="F:iron ion binding"/>
    <property type="evidence" value="ECO:0007669"/>
    <property type="project" value="InterPro"/>
</dbReference>